<sequence>MEQEEKHYVAYLEDIYDDLKGQKKFRAWWLHNNREVECVIPLQNPHPREVFITPYAQVISTECVDEPATVLTPEHYCKCLAILSDLSSTRVHLCYKEFRSNKVKLFDDRRPMTVKYVLPEVWVTSYFKANENVEILCQDSGIRGCWFRCTVLVVSRKQLKVQYDDLMDKDGCGNLEAFPTALHRAGTRLPNNVSLEMAIPVPVPPTYRGLSGEKAVEAEEDFYWILMLGPLHIYQLCGGGSYRRGGGGSRGGKLGKVRMVRTRSQRIRHVAEGRLAIKATEVRERIFGSLGYDAELPMRVCHLEGLDIRSRELEYVGYFYESFFHVFMRNSAERERVVGLIAEVEINFEDMRIGE</sequence>
<dbReference type="PANTHER" id="PTHR31917:SF101">
    <property type="entry name" value="OS07G0607300 PROTEIN"/>
    <property type="match status" value="1"/>
</dbReference>
<evidence type="ECO:0000259" key="1">
    <source>
        <dbReference type="PROSITE" id="PS51038"/>
    </source>
</evidence>
<accession>A0A7J7L1H5</accession>
<gene>
    <name evidence="2" type="ORF">GIB67_035035</name>
</gene>
<reference evidence="2 3" key="1">
    <citation type="journal article" date="2020" name="IScience">
        <title>Genome Sequencing of the Endangered Kingdonia uniflora (Circaeasteraceae, Ranunculales) Reveals Potential Mechanisms of Evolutionary Specialization.</title>
        <authorList>
            <person name="Sun Y."/>
            <person name="Deng T."/>
            <person name="Zhang A."/>
            <person name="Moore M.J."/>
            <person name="Landis J.B."/>
            <person name="Lin N."/>
            <person name="Zhang H."/>
            <person name="Zhang X."/>
            <person name="Huang J."/>
            <person name="Zhang X."/>
            <person name="Sun H."/>
            <person name="Wang H."/>
        </authorList>
    </citation>
    <scope>NUCLEOTIDE SEQUENCE [LARGE SCALE GENOMIC DNA]</scope>
    <source>
        <strain evidence="2">TB1705</strain>
        <tissue evidence="2">Leaf</tissue>
    </source>
</reference>
<keyword evidence="3" id="KW-1185">Reference proteome</keyword>
<dbReference type="PROSITE" id="PS51038">
    <property type="entry name" value="BAH"/>
    <property type="match status" value="1"/>
</dbReference>
<dbReference type="InterPro" id="IPR043151">
    <property type="entry name" value="BAH_sf"/>
</dbReference>
<dbReference type="InterPro" id="IPR001025">
    <property type="entry name" value="BAH_dom"/>
</dbReference>
<feature type="domain" description="BAH" evidence="1">
    <location>
        <begin position="1"/>
        <end position="109"/>
    </location>
</feature>
<proteinExistence type="predicted"/>
<organism evidence="2 3">
    <name type="scientific">Kingdonia uniflora</name>
    <dbReference type="NCBI Taxonomy" id="39325"/>
    <lineage>
        <taxon>Eukaryota</taxon>
        <taxon>Viridiplantae</taxon>
        <taxon>Streptophyta</taxon>
        <taxon>Embryophyta</taxon>
        <taxon>Tracheophyta</taxon>
        <taxon>Spermatophyta</taxon>
        <taxon>Magnoliopsida</taxon>
        <taxon>Ranunculales</taxon>
        <taxon>Circaeasteraceae</taxon>
        <taxon>Kingdonia</taxon>
    </lineage>
</organism>
<evidence type="ECO:0000313" key="3">
    <source>
        <dbReference type="Proteomes" id="UP000541444"/>
    </source>
</evidence>
<dbReference type="Proteomes" id="UP000541444">
    <property type="component" value="Unassembled WGS sequence"/>
</dbReference>
<dbReference type="Gene3D" id="2.30.30.490">
    <property type="match status" value="1"/>
</dbReference>
<dbReference type="Pfam" id="PF05641">
    <property type="entry name" value="Agenet"/>
    <property type="match status" value="1"/>
</dbReference>
<dbReference type="AlphaFoldDB" id="A0A7J7L1H5"/>
<dbReference type="OrthoDB" id="1883212at2759"/>
<dbReference type="GO" id="GO:0003682">
    <property type="term" value="F:chromatin binding"/>
    <property type="evidence" value="ECO:0007669"/>
    <property type="project" value="InterPro"/>
</dbReference>
<dbReference type="EMBL" id="JACGCM010002693">
    <property type="protein sequence ID" value="KAF6136476.1"/>
    <property type="molecule type" value="Genomic_DNA"/>
</dbReference>
<comment type="caution">
    <text evidence="2">The sequence shown here is derived from an EMBL/GenBank/DDBJ whole genome shotgun (WGS) entry which is preliminary data.</text>
</comment>
<dbReference type="PANTHER" id="PTHR31917">
    <property type="entry name" value="AGENET DOMAIN-CONTAINING PROTEIN-RELATED"/>
    <property type="match status" value="1"/>
</dbReference>
<protein>
    <recommendedName>
        <fullName evidence="1">BAH domain-containing protein</fullName>
    </recommendedName>
</protein>
<dbReference type="InterPro" id="IPR008395">
    <property type="entry name" value="Agenet-like_dom"/>
</dbReference>
<name>A0A7J7L1H5_9MAGN</name>
<evidence type="ECO:0000313" key="2">
    <source>
        <dbReference type="EMBL" id="KAF6136476.1"/>
    </source>
</evidence>